<evidence type="ECO:0000256" key="5">
    <source>
        <dbReference type="ARBA" id="ARBA00022801"/>
    </source>
</evidence>
<comment type="pathway">
    <text evidence="1 8">Amino-acid biosynthesis; L-histidine biosynthesis; L-histidine from 5-phospho-alpha-D-ribose 1-diphosphate: step 8/9.</text>
</comment>
<organism evidence="10 11">
    <name type="scientific">Pseudoramibacter alactolyticus ATCC 23263</name>
    <dbReference type="NCBI Taxonomy" id="887929"/>
    <lineage>
        <taxon>Bacteria</taxon>
        <taxon>Bacillati</taxon>
        <taxon>Bacillota</taxon>
        <taxon>Clostridia</taxon>
        <taxon>Eubacteriales</taxon>
        <taxon>Eubacteriaceae</taxon>
        <taxon>Pseudoramibacter</taxon>
    </lineage>
</organism>
<dbReference type="UniPathway" id="UPA00031">
    <property type="reaction ID" value="UER00013"/>
</dbReference>
<evidence type="ECO:0000256" key="1">
    <source>
        <dbReference type="ARBA" id="ARBA00004970"/>
    </source>
</evidence>
<feature type="domain" description="PHP" evidence="9">
    <location>
        <begin position="6"/>
        <end position="209"/>
    </location>
</feature>
<dbReference type="AlphaFoldDB" id="E6MEY1"/>
<evidence type="ECO:0000256" key="6">
    <source>
        <dbReference type="ARBA" id="ARBA00023102"/>
    </source>
</evidence>
<proteinExistence type="inferred from homology"/>
<dbReference type="OrthoDB" id="9775255at2"/>
<gene>
    <name evidence="10" type="ORF">HMP0721_0564</name>
</gene>
<protein>
    <recommendedName>
        <fullName evidence="3 8">Histidinol-phosphatase</fullName>
        <shortName evidence="8">HolPase</shortName>
        <ecNumber evidence="3 8">3.1.3.15</ecNumber>
    </recommendedName>
</protein>
<keyword evidence="4 8" id="KW-0028">Amino-acid biosynthesis</keyword>
<dbReference type="EC" id="3.1.3.15" evidence="3 8"/>
<evidence type="ECO:0000259" key="9">
    <source>
        <dbReference type="Pfam" id="PF02811"/>
    </source>
</evidence>
<dbReference type="PANTHER" id="PTHR21039">
    <property type="entry name" value="HISTIDINOL PHOSPHATASE-RELATED"/>
    <property type="match status" value="1"/>
</dbReference>
<dbReference type="NCBIfam" id="TIGR01856">
    <property type="entry name" value="hisJ_fam"/>
    <property type="match status" value="1"/>
</dbReference>
<dbReference type="GO" id="GO:0005737">
    <property type="term" value="C:cytoplasm"/>
    <property type="evidence" value="ECO:0007669"/>
    <property type="project" value="TreeGrafter"/>
</dbReference>
<sequence length="289" mass="32614">MIQSNYHIHTDFCDGKQSAAAMTKAAIQAGLTSIGFSSHAPLKYSNDWTMAGDDLPRYLQTIESLKVRFKNQIKIYTGLEIDYYMDTQGISERAQKTLPALDYWIGSIHCMGALPDGEIAYFDDTPESMRAGLMALYNNNVAQMVGDYYQGIAQMATDLKPDIVAHFDLIKKNNAHQIFFEEQTSWYRDCWHSALGAIAQSGSILEINTGGIYRYGPSCLYPSVDILKEAHRLKIPITISGDSHDLPMIDYGFKTFLPDILSQLQIKEMMILKEGRWTVQSIENIEKNI</sequence>
<evidence type="ECO:0000313" key="10">
    <source>
        <dbReference type="EMBL" id="EFV02331.1"/>
    </source>
</evidence>
<evidence type="ECO:0000256" key="7">
    <source>
        <dbReference type="ARBA" id="ARBA00049158"/>
    </source>
</evidence>
<dbReference type="CDD" id="cd12110">
    <property type="entry name" value="PHP_HisPPase_Hisj_like"/>
    <property type="match status" value="1"/>
</dbReference>
<dbReference type="EMBL" id="AEQN01000010">
    <property type="protein sequence ID" value="EFV02331.1"/>
    <property type="molecule type" value="Genomic_DNA"/>
</dbReference>
<comment type="catalytic activity">
    <reaction evidence="7 8">
        <text>L-histidinol phosphate + H2O = L-histidinol + phosphate</text>
        <dbReference type="Rhea" id="RHEA:14465"/>
        <dbReference type="ChEBI" id="CHEBI:15377"/>
        <dbReference type="ChEBI" id="CHEBI:43474"/>
        <dbReference type="ChEBI" id="CHEBI:57699"/>
        <dbReference type="ChEBI" id="CHEBI:57980"/>
        <dbReference type="EC" id="3.1.3.15"/>
    </reaction>
</comment>
<dbReference type="PANTHER" id="PTHR21039:SF0">
    <property type="entry name" value="HISTIDINOL-PHOSPHATASE"/>
    <property type="match status" value="1"/>
</dbReference>
<dbReference type="InterPro" id="IPR016195">
    <property type="entry name" value="Pol/histidinol_Pase-like"/>
</dbReference>
<accession>E6MEY1</accession>
<dbReference type="InterPro" id="IPR010140">
    <property type="entry name" value="Histidinol_P_phosphatase_HisJ"/>
</dbReference>
<dbReference type="STRING" id="887929.HMP0721_0564"/>
<dbReference type="HOGENOM" id="CLU_054611_2_1_9"/>
<keyword evidence="5 8" id="KW-0378">Hydrolase</keyword>
<keyword evidence="6 8" id="KW-0368">Histidine biosynthesis</keyword>
<dbReference type="SUPFAM" id="SSF89550">
    <property type="entry name" value="PHP domain-like"/>
    <property type="match status" value="1"/>
</dbReference>
<evidence type="ECO:0000256" key="8">
    <source>
        <dbReference type="RuleBase" id="RU366003"/>
    </source>
</evidence>
<keyword evidence="11" id="KW-1185">Reference proteome</keyword>
<dbReference type="GO" id="GO:0000105">
    <property type="term" value="P:L-histidine biosynthetic process"/>
    <property type="evidence" value="ECO:0007669"/>
    <property type="project" value="UniProtKB-UniRule"/>
</dbReference>
<dbReference type="Proteomes" id="UP000004754">
    <property type="component" value="Unassembled WGS sequence"/>
</dbReference>
<evidence type="ECO:0000256" key="2">
    <source>
        <dbReference type="ARBA" id="ARBA00009152"/>
    </source>
</evidence>
<reference evidence="10 11" key="1">
    <citation type="submission" date="2010-12" db="EMBL/GenBank/DDBJ databases">
        <authorList>
            <person name="Muzny D."/>
            <person name="Qin X."/>
            <person name="Deng J."/>
            <person name="Jiang H."/>
            <person name="Liu Y."/>
            <person name="Qu J."/>
            <person name="Song X.-Z."/>
            <person name="Zhang L."/>
            <person name="Thornton R."/>
            <person name="Coyle M."/>
            <person name="Francisco L."/>
            <person name="Jackson L."/>
            <person name="Javaid M."/>
            <person name="Korchina V."/>
            <person name="Kovar C."/>
            <person name="Mata R."/>
            <person name="Mathew T."/>
            <person name="Ngo R."/>
            <person name="Nguyen L."/>
            <person name="Nguyen N."/>
            <person name="Okwuonu G."/>
            <person name="Ongeri F."/>
            <person name="Pham C."/>
            <person name="Simmons D."/>
            <person name="Wilczek-Boney K."/>
            <person name="Hale W."/>
            <person name="Jakkamsetti A."/>
            <person name="Pham P."/>
            <person name="Ruth R."/>
            <person name="San Lucas F."/>
            <person name="Warren J."/>
            <person name="Zhang J."/>
            <person name="Zhao Z."/>
            <person name="Zhou C."/>
            <person name="Zhu D."/>
            <person name="Lee S."/>
            <person name="Bess C."/>
            <person name="Blankenburg K."/>
            <person name="Forbes L."/>
            <person name="Fu Q."/>
            <person name="Gubbala S."/>
            <person name="Hirani K."/>
            <person name="Jayaseelan J.C."/>
            <person name="Lara F."/>
            <person name="Munidasa M."/>
            <person name="Palculict T."/>
            <person name="Patil S."/>
            <person name="Pu L.-L."/>
            <person name="Saada N."/>
            <person name="Tang L."/>
            <person name="Weissenberger G."/>
            <person name="Zhu Y."/>
            <person name="Hemphill L."/>
            <person name="Shang Y."/>
            <person name="Youmans B."/>
            <person name="Ayvaz T."/>
            <person name="Ross M."/>
            <person name="Santibanez J."/>
            <person name="Aqrawi P."/>
            <person name="Gross S."/>
            <person name="Joshi V."/>
            <person name="Fowler G."/>
            <person name="Nazareth L."/>
            <person name="Reid J."/>
            <person name="Worley K."/>
            <person name="Petrosino J."/>
            <person name="Highlander S."/>
            <person name="Gibbs R."/>
        </authorList>
    </citation>
    <scope>NUCLEOTIDE SEQUENCE [LARGE SCALE GENOMIC DNA]</scope>
    <source>
        <strain evidence="10 11">ATCC 23263</strain>
    </source>
</reference>
<evidence type="ECO:0000313" key="11">
    <source>
        <dbReference type="Proteomes" id="UP000004754"/>
    </source>
</evidence>
<evidence type="ECO:0000256" key="4">
    <source>
        <dbReference type="ARBA" id="ARBA00022605"/>
    </source>
</evidence>
<dbReference type="eggNOG" id="COG1387">
    <property type="taxonomic scope" value="Bacteria"/>
</dbReference>
<dbReference type="Gene3D" id="3.20.20.140">
    <property type="entry name" value="Metal-dependent hydrolases"/>
    <property type="match status" value="1"/>
</dbReference>
<name>E6MEY1_9FIRM</name>
<evidence type="ECO:0000256" key="3">
    <source>
        <dbReference type="ARBA" id="ARBA00013085"/>
    </source>
</evidence>
<comment type="similarity">
    <text evidence="2 8">Belongs to the PHP hydrolase family. HisK subfamily.</text>
</comment>
<dbReference type="RefSeq" id="WP_006597984.1">
    <property type="nucleotide sequence ID" value="NZ_GL622359.1"/>
</dbReference>
<dbReference type="GO" id="GO:0004401">
    <property type="term" value="F:histidinol-phosphatase activity"/>
    <property type="evidence" value="ECO:0007669"/>
    <property type="project" value="UniProtKB-UniRule"/>
</dbReference>
<comment type="caution">
    <text evidence="10">The sequence shown here is derived from an EMBL/GenBank/DDBJ whole genome shotgun (WGS) entry which is preliminary data.</text>
</comment>
<dbReference type="Pfam" id="PF02811">
    <property type="entry name" value="PHP"/>
    <property type="match status" value="1"/>
</dbReference>
<dbReference type="InterPro" id="IPR004013">
    <property type="entry name" value="PHP_dom"/>
</dbReference>